<evidence type="ECO:0000256" key="1">
    <source>
        <dbReference type="ARBA" id="ARBA00004141"/>
    </source>
</evidence>
<accession>A0A0N4ZC84</accession>
<comment type="subcellular location">
    <subcellularLocation>
        <location evidence="1">Membrane</location>
        <topology evidence="1">Multi-pass membrane protein</topology>
    </subcellularLocation>
</comment>
<evidence type="ECO:0000259" key="7">
    <source>
        <dbReference type="SMART" id="SM00014"/>
    </source>
</evidence>
<sequence>MNQIITFFSDIKSGSCTNMLVQIKHTFIFNIITFFLLLCLFLTFQFWITPTKRGFFCNDETIRYPFKTDTISPSTLIIFSILPNILIIFYGEASDSNRNKNSRKSSSKLYIQIMFQNIGNFLWGLILLCCFINVIKVSAGRLRPFYLDVCKPDVLLLNGTCTGYEYITNFTCTGTNKALIREASLSFPSGHSAISFFAATFFILYIQNRALVLRKYYLFPSALQFTALLVASFTAVSRIFDYHHHPEDVAVGIFIGVSFAYFFFNYNSIEKNYKDSQIIELDSPDEIQEQNNSLLNNELNV</sequence>
<dbReference type="InterPro" id="IPR000326">
    <property type="entry name" value="PAP2/HPO"/>
</dbReference>
<feature type="transmembrane region" description="Helical" evidence="6">
    <location>
        <begin position="185"/>
        <end position="205"/>
    </location>
</feature>
<keyword evidence="8" id="KW-1185">Reference proteome</keyword>
<name>A0A0N4ZC84_PARTI</name>
<evidence type="ECO:0000256" key="4">
    <source>
        <dbReference type="ARBA" id="ARBA00022989"/>
    </source>
</evidence>
<feature type="transmembrane region" description="Helical" evidence="6">
    <location>
        <begin position="114"/>
        <end position="135"/>
    </location>
</feature>
<dbReference type="Proteomes" id="UP000038045">
    <property type="component" value="Unplaced"/>
</dbReference>
<keyword evidence="4 6" id="KW-1133">Transmembrane helix</keyword>
<organism evidence="8 9">
    <name type="scientific">Parastrongyloides trichosuri</name>
    <name type="common">Possum-specific nematode worm</name>
    <dbReference type="NCBI Taxonomy" id="131310"/>
    <lineage>
        <taxon>Eukaryota</taxon>
        <taxon>Metazoa</taxon>
        <taxon>Ecdysozoa</taxon>
        <taxon>Nematoda</taxon>
        <taxon>Chromadorea</taxon>
        <taxon>Rhabditida</taxon>
        <taxon>Tylenchina</taxon>
        <taxon>Panagrolaimomorpha</taxon>
        <taxon>Strongyloidoidea</taxon>
        <taxon>Strongyloididae</taxon>
        <taxon>Parastrongyloides</taxon>
    </lineage>
</organism>
<evidence type="ECO:0000256" key="2">
    <source>
        <dbReference type="ARBA" id="ARBA00008816"/>
    </source>
</evidence>
<feature type="transmembrane region" description="Helical" evidence="6">
    <location>
        <begin position="27"/>
        <end position="48"/>
    </location>
</feature>
<evidence type="ECO:0000256" key="6">
    <source>
        <dbReference type="SAM" id="Phobius"/>
    </source>
</evidence>
<dbReference type="SUPFAM" id="SSF48317">
    <property type="entry name" value="Acid phosphatase/Vanadium-dependent haloperoxidase"/>
    <property type="match status" value="1"/>
</dbReference>
<dbReference type="PANTHER" id="PTHR10165:SF103">
    <property type="entry name" value="PHOSPHOLIPID PHOSPHATASE HOMOLOG 1.2 HOMOLOG"/>
    <property type="match status" value="1"/>
</dbReference>
<dbReference type="InterPro" id="IPR036938">
    <property type="entry name" value="PAP2/HPO_sf"/>
</dbReference>
<dbReference type="GO" id="GO:0007165">
    <property type="term" value="P:signal transduction"/>
    <property type="evidence" value="ECO:0007669"/>
    <property type="project" value="TreeGrafter"/>
</dbReference>
<dbReference type="GO" id="GO:0008195">
    <property type="term" value="F:phosphatidate phosphatase activity"/>
    <property type="evidence" value="ECO:0007669"/>
    <property type="project" value="TreeGrafter"/>
</dbReference>
<dbReference type="GO" id="GO:0006644">
    <property type="term" value="P:phospholipid metabolic process"/>
    <property type="evidence" value="ECO:0007669"/>
    <property type="project" value="InterPro"/>
</dbReference>
<dbReference type="STRING" id="131310.A0A0N4ZC84"/>
<reference evidence="9" key="1">
    <citation type="submission" date="2017-02" db="UniProtKB">
        <authorList>
            <consortium name="WormBaseParasite"/>
        </authorList>
    </citation>
    <scope>IDENTIFICATION</scope>
</reference>
<dbReference type="Gene3D" id="1.20.144.10">
    <property type="entry name" value="Phosphatidic acid phosphatase type 2/haloperoxidase"/>
    <property type="match status" value="1"/>
</dbReference>
<evidence type="ECO:0000256" key="3">
    <source>
        <dbReference type="ARBA" id="ARBA00022692"/>
    </source>
</evidence>
<feature type="transmembrane region" description="Helical" evidence="6">
    <location>
        <begin position="217"/>
        <end position="237"/>
    </location>
</feature>
<dbReference type="WBParaSite" id="PTRK_0000513900.1">
    <property type="protein sequence ID" value="PTRK_0000513900.1"/>
    <property type="gene ID" value="PTRK_0000513900"/>
</dbReference>
<dbReference type="PANTHER" id="PTHR10165">
    <property type="entry name" value="LIPID PHOSPHATE PHOSPHATASE"/>
    <property type="match status" value="1"/>
</dbReference>
<dbReference type="SMART" id="SM00014">
    <property type="entry name" value="acidPPc"/>
    <property type="match status" value="1"/>
</dbReference>
<dbReference type="GO" id="GO:0046839">
    <property type="term" value="P:phospholipid dephosphorylation"/>
    <property type="evidence" value="ECO:0007669"/>
    <property type="project" value="TreeGrafter"/>
</dbReference>
<protein>
    <submittedName>
        <fullName evidence="9">AcidPPc domain-containing protein</fullName>
    </submittedName>
</protein>
<dbReference type="GO" id="GO:0005886">
    <property type="term" value="C:plasma membrane"/>
    <property type="evidence" value="ECO:0007669"/>
    <property type="project" value="TreeGrafter"/>
</dbReference>
<feature type="transmembrane region" description="Helical" evidence="6">
    <location>
        <begin position="249"/>
        <end position="266"/>
    </location>
</feature>
<proteinExistence type="inferred from homology"/>
<dbReference type="Pfam" id="PF01569">
    <property type="entry name" value="PAP2"/>
    <property type="match status" value="1"/>
</dbReference>
<evidence type="ECO:0000313" key="8">
    <source>
        <dbReference type="Proteomes" id="UP000038045"/>
    </source>
</evidence>
<feature type="transmembrane region" description="Helical" evidence="6">
    <location>
        <begin position="71"/>
        <end position="93"/>
    </location>
</feature>
<evidence type="ECO:0000256" key="5">
    <source>
        <dbReference type="ARBA" id="ARBA00023136"/>
    </source>
</evidence>
<keyword evidence="5 6" id="KW-0472">Membrane</keyword>
<evidence type="ECO:0000313" key="9">
    <source>
        <dbReference type="WBParaSite" id="PTRK_0000513900.1"/>
    </source>
</evidence>
<comment type="similarity">
    <text evidence="2">Belongs to the PA-phosphatase related phosphoesterase family.</text>
</comment>
<keyword evidence="3 6" id="KW-0812">Transmembrane</keyword>
<dbReference type="AlphaFoldDB" id="A0A0N4ZC84"/>
<feature type="domain" description="Phosphatidic acid phosphatase type 2/haloperoxidase" evidence="7">
    <location>
        <begin position="118"/>
        <end position="264"/>
    </location>
</feature>
<dbReference type="InterPro" id="IPR043216">
    <property type="entry name" value="PAP-like"/>
</dbReference>